<accession>A0ACC3AV07</accession>
<evidence type="ECO:0000313" key="1">
    <source>
        <dbReference type="EMBL" id="KAK1141459.1"/>
    </source>
</evidence>
<dbReference type="Proteomes" id="UP001177260">
    <property type="component" value="Unassembled WGS sequence"/>
</dbReference>
<sequence length="465" mass="49393">MSMSSPAVIFHHGLRCTRVHKKSAEATPSTTSLSTLTSSLTSTTSEVSGETLAPTQLIEPLFNSFAPPSTYEIKVPPPAVESSASQTSQAADVAPVIATPTATTAATVITAIPNKPSVAPASSAPDEVNTDIRSSSSSYDSLNDATTLPPHSTPNLFTPSNSPTLPVHTTIPTVNATTSFTLVSTTTGSVPSQTHSPREPPASSEDSNDGVSLRTILGSVLGATAFLVLALLICLLILRNRRKSKCGQSVGGSEKPLHEGRRSPDSATGLYHGHRSNASNASDTSSNRSLYNYIPNAPLISNYDGHHSSNQQHPNHYSDPFSDSDEILPTSRENAYHIKNTVRYPFLDDPQHTGRTSYPRRPASLPLSFASSDSHRRPGIPFMRDEGSMYGSDRSLGSTIILPGRSSSGSSLRRFSYGASAAELGLCSPTEPVTRASTRSDPFDLEIPAKAMDRYSTSTVIRAQV</sequence>
<proteinExistence type="predicted"/>
<name>A0ACC3AV07_9EURO</name>
<gene>
    <name evidence="1" type="ORF">N8T08_008999</name>
</gene>
<comment type="caution">
    <text evidence="1">The sequence shown here is derived from an EMBL/GenBank/DDBJ whole genome shotgun (WGS) entry which is preliminary data.</text>
</comment>
<reference evidence="1 2" key="1">
    <citation type="journal article" date="2023" name="ACS Omega">
        <title>Identification of the Neoaspergillic Acid Biosynthesis Gene Cluster by Establishing an In Vitro CRISPR-Ribonucleoprotein Genetic System in Aspergillus melleus.</title>
        <authorList>
            <person name="Yuan B."/>
            <person name="Grau M.F."/>
            <person name="Murata R.M."/>
            <person name="Torok T."/>
            <person name="Venkateswaran K."/>
            <person name="Stajich J.E."/>
            <person name="Wang C.C.C."/>
        </authorList>
    </citation>
    <scope>NUCLEOTIDE SEQUENCE [LARGE SCALE GENOMIC DNA]</scope>
    <source>
        <strain evidence="1 2">IMV 1140</strain>
    </source>
</reference>
<evidence type="ECO:0000313" key="2">
    <source>
        <dbReference type="Proteomes" id="UP001177260"/>
    </source>
</evidence>
<keyword evidence="2" id="KW-1185">Reference proteome</keyword>
<dbReference type="EMBL" id="JAOPJF010000063">
    <property type="protein sequence ID" value="KAK1141459.1"/>
    <property type="molecule type" value="Genomic_DNA"/>
</dbReference>
<organism evidence="1 2">
    <name type="scientific">Aspergillus melleus</name>
    <dbReference type="NCBI Taxonomy" id="138277"/>
    <lineage>
        <taxon>Eukaryota</taxon>
        <taxon>Fungi</taxon>
        <taxon>Dikarya</taxon>
        <taxon>Ascomycota</taxon>
        <taxon>Pezizomycotina</taxon>
        <taxon>Eurotiomycetes</taxon>
        <taxon>Eurotiomycetidae</taxon>
        <taxon>Eurotiales</taxon>
        <taxon>Aspergillaceae</taxon>
        <taxon>Aspergillus</taxon>
        <taxon>Aspergillus subgen. Circumdati</taxon>
    </lineage>
</organism>
<protein>
    <submittedName>
        <fullName evidence="1">Uncharacterized protein</fullName>
    </submittedName>
</protein>